<reference evidence="4 5" key="1">
    <citation type="submission" date="2006-02" db="EMBL/GenBank/DDBJ databases">
        <authorList>
            <person name="Waterbury J."/>
            <person name="Ferriera S."/>
            <person name="Johnson J."/>
            <person name="Kravitz S."/>
            <person name="Halpern A."/>
            <person name="Remington K."/>
            <person name="Beeson K."/>
            <person name="Tran B."/>
            <person name="Rogers Y.-H."/>
            <person name="Friedman R."/>
            <person name="Venter J.C."/>
        </authorList>
    </citation>
    <scope>NUCLEOTIDE SEQUENCE [LARGE SCALE GENOMIC DNA]</scope>
    <source>
        <strain evidence="4 5">Nb-231</strain>
    </source>
</reference>
<dbReference type="Proteomes" id="UP000003374">
    <property type="component" value="Unassembled WGS sequence"/>
</dbReference>
<sequence>MTTIGDIFDIPDGVHQGDFVLRLTEGLRSDRRRQTLRQYVVTPQLVRCFDQALALIGGAVTGNSSKGAYLHGSFGSGKSHFMAVLDLILEGDADARAIPELASVVSKHNRWWQGGKFLVVPFHMIGAESMESAILGGYAAHVRQHHPDAPTPGFYRSEGLLADASRLREQMGAERFFAALAGNDAGGGWGAIGSGWDADSYAVAAKAPPEDIEHQRLVGDLVDAFFAHLRSDTGAGDYVSLDRGLAVLSRHAQSLGYTAVVLFLDELILWLASHSQDQAFLNREGQKVSKLVEAGEAGRPIPIVSFIARQRDLRELVGKAVPGAQQLAFADVLQWWEARFDKIVLEDRNLPAIIERRLLQVQGPEQKRRLHEAFEQTARVRREVLDILLTHEGDKRMFEQVYPLSPALVQALVALSSLLQRERTALKLMLQLLVSNRDSLTLGDVIPVGDLFDVIIDGDEPFTPAIKNLFDRAREVWTRKLAPLLEAEHGVSDQAIHEGTAAPEITRRYRAHAGLLKTLLLSALAPDVEALRNLTPLRLAALNHGTIRSPLPNAEATTVLAKMREWASHAGEIQISPDAANPLISLQLSGVDVEGVLENARSIDNSGNRVRTVKELLFSDIGIDTQTTTMLAPEYAWQWRGTPRRTEILLHNVRQCSDDNFRPGDDVWRVVLDYPFDEDEHCTPADDRARVDTFRERGESVRTLVWLPSFFNERAMSDLGRLGVLNHVLSGNRLEEYGAHLQPAERSEARATLKNQRDQLEQRVRDALKQAYGIAQGMDSAIHTTHSLDEHFQSLYGGLRLQPPPGGSFKQSLEHLLDQALDGQYPAHPKFEIEVKRGGLRRAWGVLEKAVDSPDGRYGMERSQRDEIRRIVQPLKLADCGEGHLALSDHWRNHIERLMAGKGVATPTVRQLREWLDEPRPMGLQDDIADLVILTWAAQTGRSFFLHNSPLPGQIGNLNRECELREQTLPPEDRWRCAVQRAAEIFGEAGSGAGRNAGNVATLAQALEAHAKERLAALRDYQRALEKRLRDWEMGSAGARALTAAASLDLAVALTEGDSSNRISALAAARIETSAAAMGTIMARAPALAQTLRSPQWDVIDLIRRRADKDTKVSAIVDTMRAALGADEHVTALEQQLGAQHRLALQSMEQPTTPTPLPPTPVTPTPKTPAPGTRQVCRNAAAIGGIREALREVEQALADDPELRADIDCRLYHPQASTESKS</sequence>
<protein>
    <submittedName>
        <fullName evidence="4">PglY</fullName>
    </submittedName>
</protein>
<keyword evidence="5" id="KW-1185">Reference proteome</keyword>
<evidence type="ECO:0000313" key="5">
    <source>
        <dbReference type="Proteomes" id="UP000003374"/>
    </source>
</evidence>
<dbReference type="eggNOG" id="COG1484">
    <property type="taxonomic scope" value="Bacteria"/>
</dbReference>
<proteinExistence type="predicted"/>
<dbReference type="EMBL" id="AAOF01000001">
    <property type="protein sequence ID" value="EAR23329.1"/>
    <property type="molecule type" value="Genomic_DNA"/>
</dbReference>
<dbReference type="Pfam" id="PF26381">
    <property type="entry name" value="BREX_PglY_5th"/>
    <property type="match status" value="1"/>
</dbReference>
<gene>
    <name evidence="4" type="ORF">NB231_15953</name>
</gene>
<evidence type="ECO:0000259" key="2">
    <source>
        <dbReference type="Pfam" id="PF26381"/>
    </source>
</evidence>
<dbReference type="InterPro" id="IPR058747">
    <property type="entry name" value="PglY_C"/>
</dbReference>
<dbReference type="HOGENOM" id="CLU_269246_0_0_6"/>
<organism evidence="4 5">
    <name type="scientific">Nitrococcus mobilis Nb-231</name>
    <dbReference type="NCBI Taxonomy" id="314278"/>
    <lineage>
        <taxon>Bacteria</taxon>
        <taxon>Pseudomonadati</taxon>
        <taxon>Pseudomonadota</taxon>
        <taxon>Gammaproteobacteria</taxon>
        <taxon>Chromatiales</taxon>
        <taxon>Ectothiorhodospiraceae</taxon>
        <taxon>Nitrococcus</taxon>
    </lineage>
</organism>
<feature type="compositionally biased region" description="Pro residues" evidence="1">
    <location>
        <begin position="1153"/>
        <end position="1169"/>
    </location>
</feature>
<dbReference type="Pfam" id="PF26382">
    <property type="entry name" value="BREX_PglY_6th"/>
    <property type="match status" value="1"/>
</dbReference>
<name>A4BLZ1_9GAMM</name>
<feature type="domain" description="ATPase PglY 5th" evidence="2">
    <location>
        <begin position="840"/>
        <end position="937"/>
    </location>
</feature>
<evidence type="ECO:0000259" key="3">
    <source>
        <dbReference type="Pfam" id="PF26382"/>
    </source>
</evidence>
<comment type="caution">
    <text evidence="4">The sequence shown here is derived from an EMBL/GenBank/DDBJ whole genome shotgun (WGS) entry which is preliminary data.</text>
</comment>
<dbReference type="STRING" id="314278.NB231_15953"/>
<feature type="region of interest" description="Disordered" evidence="1">
    <location>
        <begin position="1149"/>
        <end position="1173"/>
    </location>
</feature>
<feature type="domain" description="ATPase PglY C-terminal" evidence="3">
    <location>
        <begin position="979"/>
        <end position="1151"/>
    </location>
</feature>
<evidence type="ECO:0000256" key="1">
    <source>
        <dbReference type="SAM" id="MobiDB-lite"/>
    </source>
</evidence>
<dbReference type="AlphaFoldDB" id="A4BLZ1"/>
<evidence type="ECO:0000313" key="4">
    <source>
        <dbReference type="EMBL" id="EAR23329.1"/>
    </source>
</evidence>
<dbReference type="InterPro" id="IPR058748">
    <property type="entry name" value="PglY_5th"/>
</dbReference>
<dbReference type="RefSeq" id="WP_005004488.1">
    <property type="nucleotide sequence ID" value="NZ_CH672427.1"/>
</dbReference>
<accession>A4BLZ1</accession>